<protein>
    <submittedName>
        <fullName evidence="2">Uncharacterized protein</fullName>
    </submittedName>
</protein>
<evidence type="ECO:0000313" key="3">
    <source>
        <dbReference type="Proteomes" id="UP000199245"/>
    </source>
</evidence>
<accession>A0A1G7GER0</accession>
<reference evidence="2 3" key="1">
    <citation type="submission" date="2016-10" db="EMBL/GenBank/DDBJ databases">
        <authorList>
            <person name="de Groot N.N."/>
        </authorList>
    </citation>
    <scope>NUCLEOTIDE SEQUENCE [LARGE SCALE GENOMIC DNA]</scope>
    <source>
        <strain evidence="2 3">R5</strain>
    </source>
</reference>
<evidence type="ECO:0000256" key="1">
    <source>
        <dbReference type="SAM" id="MobiDB-lite"/>
    </source>
</evidence>
<name>A0A1G7GER0_9BRAD</name>
<dbReference type="AlphaFoldDB" id="A0A1G7GER0"/>
<sequence length="60" mass="6246">MRASKDAVLLRPILRDTVLRTVPQDDGGVCGRRCDGKGGGGGNGRDGSRQAPAERPAISQ</sequence>
<feature type="region of interest" description="Disordered" evidence="1">
    <location>
        <begin position="22"/>
        <end position="60"/>
    </location>
</feature>
<evidence type="ECO:0000313" key="2">
    <source>
        <dbReference type="EMBL" id="SDE86637.1"/>
    </source>
</evidence>
<organism evidence="2 3">
    <name type="scientific">Bradyrhizobium brasilense</name>
    <dbReference type="NCBI Taxonomy" id="1419277"/>
    <lineage>
        <taxon>Bacteria</taxon>
        <taxon>Pseudomonadati</taxon>
        <taxon>Pseudomonadota</taxon>
        <taxon>Alphaproteobacteria</taxon>
        <taxon>Hyphomicrobiales</taxon>
        <taxon>Nitrobacteraceae</taxon>
        <taxon>Bradyrhizobium</taxon>
    </lineage>
</organism>
<gene>
    <name evidence="2" type="ORF">SAMN05216337_103767</name>
</gene>
<dbReference type="Proteomes" id="UP000199245">
    <property type="component" value="Unassembled WGS sequence"/>
</dbReference>
<dbReference type="EMBL" id="FMZW01000037">
    <property type="protein sequence ID" value="SDE86637.1"/>
    <property type="molecule type" value="Genomic_DNA"/>
</dbReference>
<proteinExistence type="predicted"/>